<evidence type="ECO:0000256" key="6">
    <source>
        <dbReference type="ARBA" id="ARBA00022801"/>
    </source>
</evidence>
<evidence type="ECO:0000313" key="11">
    <source>
        <dbReference type="Proteomes" id="UP001186944"/>
    </source>
</evidence>
<dbReference type="FunFam" id="1.10.150.340:FF:000001">
    <property type="entry name" value="Cytosolic 5-nucleotidase 3-like"/>
    <property type="match status" value="1"/>
</dbReference>
<reference evidence="10" key="1">
    <citation type="submission" date="2019-08" db="EMBL/GenBank/DDBJ databases">
        <title>The improved chromosome-level genome for the pearl oyster Pinctada fucata martensii using PacBio sequencing and Hi-C.</title>
        <authorList>
            <person name="Zheng Z."/>
        </authorList>
    </citation>
    <scope>NUCLEOTIDE SEQUENCE</scope>
    <source>
        <strain evidence="10">ZZ-2019</strain>
        <tissue evidence="10">Adductor muscle</tissue>
    </source>
</reference>
<keyword evidence="11" id="KW-1185">Reference proteome</keyword>
<keyword evidence="9" id="KW-0963">Cytoplasm</keyword>
<sequence length="288" mass="32500">MPSASQKTEAHNILISPRSSSFVMSIGYNCTVQVVSDFDFTLSKFTENGERCSGCHNVLEEGGVLPEDFKVKARGLRDHYFPIETNPQLSIEEKIPIMVEWWTQAHALLSSYPLTKTGISEMVQNSTAKLRDGCPWLFDQLDAKNIPLLIFSAGVGDVIEEVIRQQSQFHKNMRVVSNYIDFDEEGKMIGFKGDLIHVYNKNESSIHDSDYFKNLSHRHNVILIGDSLGDLHMADGATGVKNKLKIGFLNVKVEESLELYKKKFDIVIVQDETLDVVNALMRSILQTE</sequence>
<name>A0AA88XCG5_PINIB</name>
<evidence type="ECO:0000256" key="3">
    <source>
        <dbReference type="ARBA" id="ARBA00012643"/>
    </source>
</evidence>
<dbReference type="GO" id="GO:0000166">
    <property type="term" value="F:nucleotide binding"/>
    <property type="evidence" value="ECO:0007669"/>
    <property type="project" value="UniProtKB-KW"/>
</dbReference>
<dbReference type="InterPro" id="IPR006434">
    <property type="entry name" value="Pyrimidine_nucleotidase_eu"/>
</dbReference>
<dbReference type="GO" id="GO:0000287">
    <property type="term" value="F:magnesium ion binding"/>
    <property type="evidence" value="ECO:0007669"/>
    <property type="project" value="InterPro"/>
</dbReference>
<keyword evidence="4" id="KW-0479">Metal-binding</keyword>
<keyword evidence="7" id="KW-0460">Magnesium</keyword>
<dbReference type="PANTHER" id="PTHR13045">
    <property type="entry name" value="5'-NUCLEOTIDASE"/>
    <property type="match status" value="1"/>
</dbReference>
<evidence type="ECO:0000313" key="10">
    <source>
        <dbReference type="EMBL" id="KAK3082748.1"/>
    </source>
</evidence>
<dbReference type="Gene3D" id="3.40.50.1000">
    <property type="entry name" value="HAD superfamily/HAD-like"/>
    <property type="match status" value="1"/>
</dbReference>
<dbReference type="SFLD" id="SFLDS00003">
    <property type="entry name" value="Haloacid_Dehalogenase"/>
    <property type="match status" value="1"/>
</dbReference>
<dbReference type="Gene3D" id="1.10.150.340">
    <property type="entry name" value="Pyrimidine 5'-nucleotidase (UMPH-1), N-terminal domain"/>
    <property type="match status" value="1"/>
</dbReference>
<organism evidence="10 11">
    <name type="scientific">Pinctada imbricata</name>
    <name type="common">Atlantic pearl-oyster</name>
    <name type="synonym">Pinctada martensii</name>
    <dbReference type="NCBI Taxonomy" id="66713"/>
    <lineage>
        <taxon>Eukaryota</taxon>
        <taxon>Metazoa</taxon>
        <taxon>Spiralia</taxon>
        <taxon>Lophotrochozoa</taxon>
        <taxon>Mollusca</taxon>
        <taxon>Bivalvia</taxon>
        <taxon>Autobranchia</taxon>
        <taxon>Pteriomorphia</taxon>
        <taxon>Pterioida</taxon>
        <taxon>Pterioidea</taxon>
        <taxon>Pteriidae</taxon>
        <taxon>Pinctada</taxon>
    </lineage>
</organism>
<dbReference type="SFLD" id="SFLDG01128">
    <property type="entry name" value="C1.4:_5'-Nucleotidase_Like"/>
    <property type="match status" value="1"/>
</dbReference>
<dbReference type="InterPro" id="IPR036412">
    <property type="entry name" value="HAD-like_sf"/>
</dbReference>
<evidence type="ECO:0000256" key="5">
    <source>
        <dbReference type="ARBA" id="ARBA00022741"/>
    </source>
</evidence>
<protein>
    <recommendedName>
        <fullName evidence="3 9">5'-nucleotidase</fullName>
        <ecNumber evidence="3 9">3.1.3.5</ecNumber>
    </recommendedName>
</protein>
<evidence type="ECO:0000256" key="1">
    <source>
        <dbReference type="ARBA" id="ARBA00000815"/>
    </source>
</evidence>
<comment type="catalytic activity">
    <reaction evidence="1 9">
        <text>a ribonucleoside 5'-phosphate + H2O = a ribonucleoside + phosphate</text>
        <dbReference type="Rhea" id="RHEA:12484"/>
        <dbReference type="ChEBI" id="CHEBI:15377"/>
        <dbReference type="ChEBI" id="CHEBI:18254"/>
        <dbReference type="ChEBI" id="CHEBI:43474"/>
        <dbReference type="ChEBI" id="CHEBI:58043"/>
        <dbReference type="EC" id="3.1.3.5"/>
    </reaction>
</comment>
<accession>A0AA88XCG5</accession>
<dbReference type="InterPro" id="IPR023214">
    <property type="entry name" value="HAD_sf"/>
</dbReference>
<evidence type="ECO:0000256" key="8">
    <source>
        <dbReference type="ARBA" id="ARBA00023080"/>
    </source>
</evidence>
<comment type="caution">
    <text evidence="10">The sequence shown here is derived from an EMBL/GenBank/DDBJ whole genome shotgun (WGS) entry which is preliminary data.</text>
</comment>
<dbReference type="PANTHER" id="PTHR13045:SF0">
    <property type="entry name" value="7-METHYLGUANOSINE PHOSPHATE-SPECIFIC 5'-NUCLEOTIDASE"/>
    <property type="match status" value="1"/>
</dbReference>
<dbReference type="EC" id="3.1.3.5" evidence="3 9"/>
<dbReference type="NCBIfam" id="TIGR01544">
    <property type="entry name" value="HAD-SF-IE"/>
    <property type="match status" value="1"/>
</dbReference>
<dbReference type="GO" id="GO:0005737">
    <property type="term" value="C:cytoplasm"/>
    <property type="evidence" value="ECO:0007669"/>
    <property type="project" value="UniProtKB-SubCell"/>
</dbReference>
<evidence type="ECO:0000256" key="4">
    <source>
        <dbReference type="ARBA" id="ARBA00022723"/>
    </source>
</evidence>
<gene>
    <name evidence="10" type="ORF">FSP39_004237</name>
</gene>
<keyword evidence="8 9" id="KW-0546">Nucleotide metabolism</keyword>
<dbReference type="SUPFAM" id="SSF56784">
    <property type="entry name" value="HAD-like"/>
    <property type="match status" value="1"/>
</dbReference>
<dbReference type="Pfam" id="PF05822">
    <property type="entry name" value="UMPH-1"/>
    <property type="match status" value="1"/>
</dbReference>
<dbReference type="GO" id="GO:0008253">
    <property type="term" value="F:5'-nucleotidase activity"/>
    <property type="evidence" value="ECO:0007669"/>
    <property type="project" value="UniProtKB-EC"/>
</dbReference>
<evidence type="ECO:0000256" key="9">
    <source>
        <dbReference type="RuleBase" id="RU361276"/>
    </source>
</evidence>
<keyword evidence="6 9" id="KW-0378">Hydrolase</keyword>
<dbReference type="FunFam" id="3.40.50.1000:FF:000032">
    <property type="entry name" value="Cytosolic 5-nucleotidase 3-like"/>
    <property type="match status" value="1"/>
</dbReference>
<dbReference type="Proteomes" id="UP001186944">
    <property type="component" value="Unassembled WGS sequence"/>
</dbReference>
<evidence type="ECO:0000256" key="7">
    <source>
        <dbReference type="ARBA" id="ARBA00022842"/>
    </source>
</evidence>
<dbReference type="GO" id="GO:0009117">
    <property type="term" value="P:nucleotide metabolic process"/>
    <property type="evidence" value="ECO:0007669"/>
    <property type="project" value="UniProtKB-KW"/>
</dbReference>
<proteinExistence type="inferred from homology"/>
<keyword evidence="5 9" id="KW-0547">Nucleotide-binding</keyword>
<dbReference type="EMBL" id="VSWD01000014">
    <property type="protein sequence ID" value="KAK3082748.1"/>
    <property type="molecule type" value="Genomic_DNA"/>
</dbReference>
<evidence type="ECO:0000256" key="2">
    <source>
        <dbReference type="ARBA" id="ARBA00008389"/>
    </source>
</evidence>
<dbReference type="AlphaFoldDB" id="A0AA88XCG5"/>
<comment type="similarity">
    <text evidence="2 9">Belongs to the pyrimidine 5'-nucleotidase family.</text>
</comment>
<comment type="subcellular location">
    <subcellularLocation>
        <location evidence="9">Cytoplasm</location>
    </subcellularLocation>
</comment>